<keyword evidence="2" id="KW-1185">Reference proteome</keyword>
<dbReference type="EMBL" id="JALJOU010000103">
    <property type="protein sequence ID" value="KAK9821329.1"/>
    <property type="molecule type" value="Genomic_DNA"/>
</dbReference>
<protein>
    <submittedName>
        <fullName evidence="1">Uncharacterized protein</fullName>
    </submittedName>
</protein>
<evidence type="ECO:0000313" key="1">
    <source>
        <dbReference type="EMBL" id="KAK9821329.1"/>
    </source>
</evidence>
<organism evidence="1 2">
    <name type="scientific">Elliptochloris bilobata</name>
    <dbReference type="NCBI Taxonomy" id="381761"/>
    <lineage>
        <taxon>Eukaryota</taxon>
        <taxon>Viridiplantae</taxon>
        <taxon>Chlorophyta</taxon>
        <taxon>core chlorophytes</taxon>
        <taxon>Trebouxiophyceae</taxon>
        <taxon>Trebouxiophyceae incertae sedis</taxon>
        <taxon>Elliptochloris clade</taxon>
        <taxon>Elliptochloris</taxon>
    </lineage>
</organism>
<gene>
    <name evidence="1" type="ORF">WJX81_005860</name>
</gene>
<dbReference type="Proteomes" id="UP001445335">
    <property type="component" value="Unassembled WGS sequence"/>
</dbReference>
<accession>A0AAW1QIV6</accession>
<evidence type="ECO:0000313" key="2">
    <source>
        <dbReference type="Proteomes" id="UP001445335"/>
    </source>
</evidence>
<reference evidence="1 2" key="1">
    <citation type="journal article" date="2024" name="Nat. Commun.">
        <title>Phylogenomics reveals the evolutionary origins of lichenization in chlorophyte algae.</title>
        <authorList>
            <person name="Puginier C."/>
            <person name="Libourel C."/>
            <person name="Otte J."/>
            <person name="Skaloud P."/>
            <person name="Haon M."/>
            <person name="Grisel S."/>
            <person name="Petersen M."/>
            <person name="Berrin J.G."/>
            <person name="Delaux P.M."/>
            <person name="Dal Grande F."/>
            <person name="Keller J."/>
        </authorList>
    </citation>
    <scope>NUCLEOTIDE SEQUENCE [LARGE SCALE GENOMIC DNA]</scope>
    <source>
        <strain evidence="1 2">SAG 245.80</strain>
    </source>
</reference>
<dbReference type="AlphaFoldDB" id="A0AAW1QIV6"/>
<sequence>MRSTPIAPNRTQRRTLAEVNANPPTYTDPSSGLSVRPVAASSLTSAVPSPAIAGGASVAAANTDTLAASQDGAVASADPYSGVDGLKNPGSYVSSVLGVRVSTPLFGTGFNACIDRYFGSFPKVGVVVPSPAAWLLPEFQDLSSQLTTTLDLPAVMPHGLTAEPTGDGFLIWLPSIQPSSLPNFAMRYGIQIGQVFGYEFGYGMIKDICFINFVLV</sequence>
<name>A0AAW1QIV6_9CHLO</name>
<proteinExistence type="predicted"/>
<comment type="caution">
    <text evidence="1">The sequence shown here is derived from an EMBL/GenBank/DDBJ whole genome shotgun (WGS) entry which is preliminary data.</text>
</comment>